<dbReference type="InterPro" id="IPR011598">
    <property type="entry name" value="bHLH_dom"/>
</dbReference>
<dbReference type="Pfam" id="PF00010">
    <property type="entry name" value="HLH"/>
    <property type="match status" value="1"/>
</dbReference>
<dbReference type="InterPro" id="IPR055477">
    <property type="entry name" value="DUF7049"/>
</dbReference>
<evidence type="ECO:0000256" key="1">
    <source>
        <dbReference type="ARBA" id="ARBA00004123"/>
    </source>
</evidence>
<dbReference type="PANTHER" id="PTHR46665">
    <property type="entry name" value="TRANSCRIPTION FACTOR BHLH041-RELATED-RELATED"/>
    <property type="match status" value="1"/>
</dbReference>
<keyword evidence="2" id="KW-0805">Transcription regulation</keyword>
<dbReference type="Pfam" id="PF23132">
    <property type="entry name" value="DUF7049"/>
    <property type="match status" value="1"/>
</dbReference>
<dbReference type="Proteomes" id="UP000250235">
    <property type="component" value="Unassembled WGS sequence"/>
</dbReference>
<evidence type="ECO:0000256" key="5">
    <source>
        <dbReference type="SAM" id="MobiDB-lite"/>
    </source>
</evidence>
<dbReference type="SUPFAM" id="SSF47459">
    <property type="entry name" value="HLH, helix-loop-helix DNA-binding domain"/>
    <property type="match status" value="1"/>
</dbReference>
<reference evidence="7 8" key="1">
    <citation type="journal article" date="2015" name="Proc. Natl. Acad. Sci. U.S.A.">
        <title>The resurrection genome of Boea hygrometrica: A blueprint for survival of dehydration.</title>
        <authorList>
            <person name="Xiao L."/>
            <person name="Yang G."/>
            <person name="Zhang L."/>
            <person name="Yang X."/>
            <person name="Zhao S."/>
            <person name="Ji Z."/>
            <person name="Zhou Q."/>
            <person name="Hu M."/>
            <person name="Wang Y."/>
            <person name="Chen M."/>
            <person name="Xu Y."/>
            <person name="Jin H."/>
            <person name="Xiao X."/>
            <person name="Hu G."/>
            <person name="Bao F."/>
            <person name="Hu Y."/>
            <person name="Wan P."/>
            <person name="Li L."/>
            <person name="Deng X."/>
            <person name="Kuang T."/>
            <person name="Xiang C."/>
            <person name="Zhu J.K."/>
            <person name="Oliver M.J."/>
            <person name="He Y."/>
        </authorList>
    </citation>
    <scope>NUCLEOTIDE SEQUENCE [LARGE SCALE GENOMIC DNA]</scope>
    <source>
        <strain evidence="8">cv. XS01</strain>
    </source>
</reference>
<accession>A0A2Z7AKD3</accession>
<dbReference type="GO" id="GO:0046983">
    <property type="term" value="F:protein dimerization activity"/>
    <property type="evidence" value="ECO:0007669"/>
    <property type="project" value="InterPro"/>
</dbReference>
<proteinExistence type="predicted"/>
<keyword evidence="4" id="KW-0539">Nucleus</keyword>
<name>A0A2Z7AKD3_9LAMI</name>
<dbReference type="Gene3D" id="4.10.280.10">
    <property type="entry name" value="Helix-loop-helix DNA-binding domain"/>
    <property type="match status" value="1"/>
</dbReference>
<dbReference type="SMART" id="SM00353">
    <property type="entry name" value="HLH"/>
    <property type="match status" value="1"/>
</dbReference>
<keyword evidence="3" id="KW-0804">Transcription</keyword>
<evidence type="ECO:0000256" key="2">
    <source>
        <dbReference type="ARBA" id="ARBA00023015"/>
    </source>
</evidence>
<dbReference type="PANTHER" id="PTHR46665:SF1">
    <property type="entry name" value="SPERMATOGENESIS- AND OOGENESIS-SPECIFIC BASIC HELIX-LOOP-HELIX-CONTAINING PROTEIN 1"/>
    <property type="match status" value="1"/>
</dbReference>
<feature type="domain" description="BHLH" evidence="6">
    <location>
        <begin position="352"/>
        <end position="401"/>
    </location>
</feature>
<comment type="subcellular location">
    <subcellularLocation>
        <location evidence="1">Nucleus</location>
    </subcellularLocation>
</comment>
<feature type="compositionally biased region" description="Low complexity" evidence="5">
    <location>
        <begin position="180"/>
        <end position="190"/>
    </location>
</feature>
<organism evidence="7 8">
    <name type="scientific">Dorcoceras hygrometricum</name>
    <dbReference type="NCBI Taxonomy" id="472368"/>
    <lineage>
        <taxon>Eukaryota</taxon>
        <taxon>Viridiplantae</taxon>
        <taxon>Streptophyta</taxon>
        <taxon>Embryophyta</taxon>
        <taxon>Tracheophyta</taxon>
        <taxon>Spermatophyta</taxon>
        <taxon>Magnoliopsida</taxon>
        <taxon>eudicotyledons</taxon>
        <taxon>Gunneridae</taxon>
        <taxon>Pentapetalae</taxon>
        <taxon>asterids</taxon>
        <taxon>lamiids</taxon>
        <taxon>Lamiales</taxon>
        <taxon>Gesneriaceae</taxon>
        <taxon>Didymocarpoideae</taxon>
        <taxon>Trichosporeae</taxon>
        <taxon>Loxocarpinae</taxon>
        <taxon>Dorcoceras</taxon>
    </lineage>
</organism>
<evidence type="ECO:0000313" key="7">
    <source>
        <dbReference type="EMBL" id="KZV21610.1"/>
    </source>
</evidence>
<dbReference type="InterPro" id="IPR044658">
    <property type="entry name" value="bHLH92/bHLH041-like"/>
</dbReference>
<keyword evidence="8" id="KW-1185">Reference proteome</keyword>
<feature type="region of interest" description="Disordered" evidence="5">
    <location>
        <begin position="168"/>
        <end position="190"/>
    </location>
</feature>
<dbReference type="GO" id="GO:0005634">
    <property type="term" value="C:nucleus"/>
    <property type="evidence" value="ECO:0007669"/>
    <property type="project" value="UniProtKB-SubCell"/>
</dbReference>
<evidence type="ECO:0000256" key="3">
    <source>
        <dbReference type="ARBA" id="ARBA00023163"/>
    </source>
</evidence>
<dbReference type="InterPro" id="IPR055478">
    <property type="entry name" value="DUF7050"/>
</dbReference>
<gene>
    <name evidence="7" type="ORF">F511_17635</name>
</gene>
<evidence type="ECO:0000256" key="4">
    <source>
        <dbReference type="ARBA" id="ARBA00023242"/>
    </source>
</evidence>
<protein>
    <recommendedName>
        <fullName evidence="6">BHLH domain-containing protein</fullName>
    </recommendedName>
</protein>
<dbReference type="EMBL" id="KV014880">
    <property type="protein sequence ID" value="KZV21610.1"/>
    <property type="molecule type" value="Genomic_DNA"/>
</dbReference>
<sequence length="541" mass="60564">MDSIFLLDEGDRSAFLRHMIQSVGCCYICLWSFPPQSYNLLSFLDGIYHEISSQQPSSSSGSSLARRLFHEYSQSLSYVNTGRIPGFAFTNNVPYMELKEHDLQRMASSKVQLDFYQEAEIKTVVFMSCARGEIELGMCNEPQLDLRMEMNSIFPAIDFWQQATSTLGPQPAVIDPNRPSSSSSSLRSLSLDSSDQYSPLIFNIPAGSLVQEPQREAIIQQSQVENALESVPFSAPSMPVSVSPQQAVQDLSQLQNFPITIEIADSAMTKAILAVLSSSSTSSSTQNIAPNLTISPASQNATPFQRYRMALAPGVAARNRKSGMFRKALVFYRHLHLRRRQDLAIQENSPTPAQLHHMINERKRREKLNESFQLLRSLLPLGSKKDKASVLSSTTEYLSLLKSQVEELSKRNQILEGRLWNKKEPTIQESVEGPSSSSSSVQRRVNVEMNRVLESTSEARIMDLRVTVRGECNLLDLISGILEFLKQQTNVSLLSIESNPTMGESDSVHGLVLRLKIEGDELFDESTFQEVVRRVVDDSTH</sequence>
<dbReference type="AlphaFoldDB" id="A0A2Z7AKD3"/>
<dbReference type="OrthoDB" id="5778525at2759"/>
<dbReference type="PROSITE" id="PS50888">
    <property type="entry name" value="BHLH"/>
    <property type="match status" value="1"/>
</dbReference>
<dbReference type="Pfam" id="PF23133">
    <property type="entry name" value="DUF7050"/>
    <property type="match status" value="1"/>
</dbReference>
<evidence type="ECO:0000259" key="6">
    <source>
        <dbReference type="PROSITE" id="PS50888"/>
    </source>
</evidence>
<evidence type="ECO:0000313" key="8">
    <source>
        <dbReference type="Proteomes" id="UP000250235"/>
    </source>
</evidence>
<dbReference type="InterPro" id="IPR036638">
    <property type="entry name" value="HLH_DNA-bd_sf"/>
</dbReference>